<protein>
    <submittedName>
        <fullName evidence="2">Uncharacterized protein</fullName>
    </submittedName>
</protein>
<feature type="region of interest" description="Disordered" evidence="1">
    <location>
        <begin position="1"/>
        <end position="26"/>
    </location>
</feature>
<dbReference type="STRING" id="137265.SAMN05421684_7907"/>
<organism evidence="2 3">
    <name type="scientific">Asanoa ishikariensis</name>
    <dbReference type="NCBI Taxonomy" id="137265"/>
    <lineage>
        <taxon>Bacteria</taxon>
        <taxon>Bacillati</taxon>
        <taxon>Actinomycetota</taxon>
        <taxon>Actinomycetes</taxon>
        <taxon>Micromonosporales</taxon>
        <taxon>Micromonosporaceae</taxon>
        <taxon>Asanoa</taxon>
    </lineage>
</organism>
<keyword evidence="3" id="KW-1185">Reference proteome</keyword>
<evidence type="ECO:0000256" key="1">
    <source>
        <dbReference type="SAM" id="MobiDB-lite"/>
    </source>
</evidence>
<evidence type="ECO:0000313" key="3">
    <source>
        <dbReference type="Proteomes" id="UP000199632"/>
    </source>
</evidence>
<dbReference type="Proteomes" id="UP000199632">
    <property type="component" value="Unassembled WGS sequence"/>
</dbReference>
<gene>
    <name evidence="2" type="ORF">SAMN05421684_7907</name>
</gene>
<reference evidence="3" key="1">
    <citation type="submission" date="2016-10" db="EMBL/GenBank/DDBJ databases">
        <authorList>
            <person name="Varghese N."/>
            <person name="Submissions S."/>
        </authorList>
    </citation>
    <scope>NUCLEOTIDE SEQUENCE [LARGE SCALE GENOMIC DNA]</scope>
    <source>
        <strain evidence="3">DSM 44718</strain>
    </source>
</reference>
<dbReference type="AlphaFoldDB" id="A0A1H3URK6"/>
<evidence type="ECO:0000313" key="2">
    <source>
        <dbReference type="EMBL" id="SDZ65024.1"/>
    </source>
</evidence>
<dbReference type="RefSeq" id="WP_275414334.1">
    <property type="nucleotide sequence ID" value="NZ_BOND01000029.1"/>
</dbReference>
<sequence>MATTTIHHPAGDARGHTSAATAGHPSVLTVAAQSQAHRSAVA</sequence>
<proteinExistence type="predicted"/>
<accession>A0A1H3URK6</accession>
<dbReference type="EMBL" id="FNQB01000005">
    <property type="protein sequence ID" value="SDZ65024.1"/>
    <property type="molecule type" value="Genomic_DNA"/>
</dbReference>
<name>A0A1H3URK6_9ACTN</name>